<dbReference type="PIRSF" id="PIRSF000799">
    <property type="entry name" value="DNA_pol_eps_2"/>
    <property type="match status" value="1"/>
</dbReference>
<dbReference type="InterPro" id="IPR007185">
    <property type="entry name" value="DNA_pol_a/d/e_bsu"/>
</dbReference>
<reference evidence="8" key="1">
    <citation type="submission" date="2020-05" db="EMBL/GenBank/DDBJ databases">
        <title>Phylogenomic resolution of chytrid fungi.</title>
        <authorList>
            <person name="Stajich J.E."/>
            <person name="Amses K."/>
            <person name="Simmons R."/>
            <person name="Seto K."/>
            <person name="Myers J."/>
            <person name="Bonds A."/>
            <person name="Quandt C.A."/>
            <person name="Barry K."/>
            <person name="Liu P."/>
            <person name="Grigoriev I."/>
            <person name="Longcore J.E."/>
            <person name="James T.Y."/>
        </authorList>
    </citation>
    <scope>NUCLEOTIDE SEQUENCE</scope>
    <source>
        <strain evidence="8">JEL0318</strain>
    </source>
</reference>
<comment type="subcellular location">
    <subcellularLocation>
        <location evidence="1 6">Nucleus</location>
    </subcellularLocation>
</comment>
<evidence type="ECO:0000313" key="9">
    <source>
        <dbReference type="Proteomes" id="UP001212841"/>
    </source>
</evidence>
<keyword evidence="4 6" id="KW-0238">DNA-binding</keyword>
<evidence type="ECO:0000256" key="3">
    <source>
        <dbReference type="ARBA" id="ARBA00022705"/>
    </source>
</evidence>
<dbReference type="InterPro" id="IPR016266">
    <property type="entry name" value="POLE2"/>
</dbReference>
<dbReference type="Pfam" id="PF04042">
    <property type="entry name" value="DNA_pol_E_B"/>
    <property type="match status" value="1"/>
</dbReference>
<dbReference type="GO" id="GO:0008622">
    <property type="term" value="C:epsilon DNA polymerase complex"/>
    <property type="evidence" value="ECO:0007669"/>
    <property type="project" value="UniProtKB-UniRule"/>
</dbReference>
<dbReference type="GO" id="GO:0003677">
    <property type="term" value="F:DNA binding"/>
    <property type="evidence" value="ECO:0007669"/>
    <property type="project" value="UniProtKB-UniRule"/>
</dbReference>
<evidence type="ECO:0000313" key="8">
    <source>
        <dbReference type="EMBL" id="KAJ3049037.1"/>
    </source>
</evidence>
<evidence type="ECO:0000256" key="2">
    <source>
        <dbReference type="ARBA" id="ARBA00009560"/>
    </source>
</evidence>
<dbReference type="AlphaFoldDB" id="A0AAD5S881"/>
<sequence>MAPSLNTFIYKVLTKKHGLTLKADALKYLLEVVEESGAVSQDEVTKTLDYIAQSYFQQQGDEKLIVDRDALQEVVESFFRKANVNAVFAREDGEDGMDVDEDGMDGGRGTSVAVGDVSEYFHVIDAFEVPRWKYRPHEKIFVKKLTPIKSLHGRKPGNYVLLGMLTQMEEGKFHLEDPDDFVELDLTKQNIDKGHGIFTFNCFVVAQGVYTEDKRFRVDTLGMPVPERREKSLLAFGHNVNFFGGTYEADEEALLTKIELGMTDVSIIIISDVWLDSPKVLMKLRELFEGFSNAVHPLAFLFLGSFSSQPYLYNTSDHAQYKEGFNTLADLLSDFPTLQEQCHFIFVPGPNDPWAANILPRPGIPKYFTSRFRNKVPKAHFVSNPCRIKYCTQEIVVFREDLAHKMRRNAVVSPKENDSASQHMHLVATLLDQAYLSPLPLNVQPVYWAHDHALRLYPSPHLLILADKYEAYNVEYEGTQCINPGSFPNTEYGFMVYAPAGKIVQASQV</sequence>
<evidence type="ECO:0000256" key="5">
    <source>
        <dbReference type="ARBA" id="ARBA00023242"/>
    </source>
</evidence>
<comment type="caution">
    <text evidence="8">The sequence shown here is derived from an EMBL/GenBank/DDBJ whole genome shotgun (WGS) entry which is preliminary data.</text>
</comment>
<comment type="function">
    <text evidence="6">Participates in DNA repair and in chromosomal DNA replication.</text>
</comment>
<organism evidence="8 9">
    <name type="scientific">Rhizophlyctis rosea</name>
    <dbReference type="NCBI Taxonomy" id="64517"/>
    <lineage>
        <taxon>Eukaryota</taxon>
        <taxon>Fungi</taxon>
        <taxon>Fungi incertae sedis</taxon>
        <taxon>Chytridiomycota</taxon>
        <taxon>Chytridiomycota incertae sedis</taxon>
        <taxon>Chytridiomycetes</taxon>
        <taxon>Rhizophlyctidales</taxon>
        <taxon>Rhizophlyctidaceae</taxon>
        <taxon>Rhizophlyctis</taxon>
    </lineage>
</organism>
<proteinExistence type="inferred from homology"/>
<dbReference type="Gene3D" id="3.60.21.60">
    <property type="match status" value="1"/>
</dbReference>
<evidence type="ECO:0000256" key="6">
    <source>
        <dbReference type="PIRNR" id="PIRNR000799"/>
    </source>
</evidence>
<keyword evidence="9" id="KW-1185">Reference proteome</keyword>
<keyword evidence="3 6" id="KW-0235">DNA replication</keyword>
<comment type="similarity">
    <text evidence="2 6">Belongs to the DNA polymerase epsilon subunit B family.</text>
</comment>
<protein>
    <recommendedName>
        <fullName evidence="6">DNA polymerase epsilon subunit</fullName>
    </recommendedName>
    <alternativeName>
        <fullName evidence="6">DNA polymerase II subunit 2</fullName>
    </alternativeName>
</protein>
<evidence type="ECO:0000256" key="4">
    <source>
        <dbReference type="ARBA" id="ARBA00023125"/>
    </source>
</evidence>
<feature type="domain" description="DNA polymerase alpha/delta/epsilon subunit B" evidence="7">
    <location>
        <begin position="267"/>
        <end position="471"/>
    </location>
</feature>
<evidence type="ECO:0000259" key="7">
    <source>
        <dbReference type="Pfam" id="PF04042"/>
    </source>
</evidence>
<dbReference type="GO" id="GO:0042276">
    <property type="term" value="P:error-prone translesion synthesis"/>
    <property type="evidence" value="ECO:0007669"/>
    <property type="project" value="TreeGrafter"/>
</dbReference>
<dbReference type="GO" id="GO:0006261">
    <property type="term" value="P:DNA-templated DNA replication"/>
    <property type="evidence" value="ECO:0007669"/>
    <property type="project" value="InterPro"/>
</dbReference>
<dbReference type="EMBL" id="JADGJD010000701">
    <property type="protein sequence ID" value="KAJ3049037.1"/>
    <property type="molecule type" value="Genomic_DNA"/>
</dbReference>
<name>A0AAD5S881_9FUNG</name>
<dbReference type="PANTHER" id="PTHR12708">
    <property type="entry name" value="DNA POLYMERASE EPSILON SUBUNIT B"/>
    <property type="match status" value="1"/>
</dbReference>
<evidence type="ECO:0000256" key="1">
    <source>
        <dbReference type="ARBA" id="ARBA00004123"/>
    </source>
</evidence>
<keyword evidence="5 6" id="KW-0539">Nucleus</keyword>
<dbReference type="Proteomes" id="UP001212841">
    <property type="component" value="Unassembled WGS sequence"/>
</dbReference>
<gene>
    <name evidence="8" type="primary">POLE2</name>
    <name evidence="8" type="ORF">HK097_009963</name>
</gene>
<accession>A0AAD5S881</accession>
<dbReference type="PANTHER" id="PTHR12708:SF0">
    <property type="entry name" value="DNA POLYMERASE EPSILON SUBUNIT 2"/>
    <property type="match status" value="1"/>
</dbReference>